<dbReference type="GO" id="GO:0009229">
    <property type="term" value="P:thiamine diphosphate biosynthetic process"/>
    <property type="evidence" value="ECO:0007669"/>
    <property type="project" value="UniProtKB-UniPathway"/>
</dbReference>
<dbReference type="AlphaFoldDB" id="A0A7H0Y610"/>
<dbReference type="NCBIfam" id="TIGR04306">
    <property type="entry name" value="salvage_TenA"/>
    <property type="match status" value="1"/>
</dbReference>
<dbReference type="InterPro" id="IPR016084">
    <property type="entry name" value="Haem_Oase-like_multi-hlx"/>
</dbReference>
<dbReference type="Proteomes" id="UP000516384">
    <property type="component" value="Chromosome"/>
</dbReference>
<comment type="catalytic activity">
    <reaction evidence="1 9">
        <text>4-amino-5-aminomethyl-2-methylpyrimidine + H2O = 4-amino-5-hydroxymethyl-2-methylpyrimidine + NH4(+)</text>
        <dbReference type="Rhea" id="RHEA:31799"/>
        <dbReference type="ChEBI" id="CHEBI:15377"/>
        <dbReference type="ChEBI" id="CHEBI:16892"/>
        <dbReference type="ChEBI" id="CHEBI:28938"/>
        <dbReference type="ChEBI" id="CHEBI:63416"/>
        <dbReference type="EC" id="3.5.99.2"/>
    </reaction>
</comment>
<dbReference type="EMBL" id="CP061172">
    <property type="protein sequence ID" value="QNR66518.1"/>
    <property type="molecule type" value="Genomic_DNA"/>
</dbReference>
<organism evidence="11 12">
    <name type="scientific">Paenibacillus peoriae</name>
    <dbReference type="NCBI Taxonomy" id="59893"/>
    <lineage>
        <taxon>Bacteria</taxon>
        <taxon>Bacillati</taxon>
        <taxon>Bacillota</taxon>
        <taxon>Bacilli</taxon>
        <taxon>Bacillales</taxon>
        <taxon>Paenibacillaceae</taxon>
        <taxon>Paenibacillus</taxon>
    </lineage>
</organism>
<dbReference type="InterPro" id="IPR050967">
    <property type="entry name" value="Thiamine_Salvage_TenA"/>
</dbReference>
<dbReference type="InterPro" id="IPR004305">
    <property type="entry name" value="Thiaminase-2/PQQC"/>
</dbReference>
<dbReference type="GO" id="GO:0009228">
    <property type="term" value="P:thiamine biosynthetic process"/>
    <property type="evidence" value="ECO:0007669"/>
    <property type="project" value="UniProtKB-KW"/>
</dbReference>
<evidence type="ECO:0000256" key="6">
    <source>
        <dbReference type="ARBA" id="ARBA00013647"/>
    </source>
</evidence>
<dbReference type="CDD" id="cd19360">
    <property type="entry name" value="TenA_C_SaTenA-like"/>
    <property type="match status" value="1"/>
</dbReference>
<comment type="pathway">
    <text evidence="2 9">Cofactor biosynthesis; thiamine diphosphate biosynthesis.</text>
</comment>
<comment type="function">
    <text evidence="9">Catalyzes an amino-pyrimidine hydrolysis reaction at the C5' of the pyrimidine moiety of thiamine compounds, a reaction that is part of a thiamine salvage pathway.</text>
</comment>
<dbReference type="Pfam" id="PF03070">
    <property type="entry name" value="TENA_THI-4"/>
    <property type="match status" value="1"/>
</dbReference>
<dbReference type="InterPro" id="IPR027574">
    <property type="entry name" value="Thiaminase_II"/>
</dbReference>
<feature type="domain" description="Thiaminase-2/PQQC" evidence="10">
    <location>
        <begin position="9"/>
        <end position="215"/>
    </location>
</feature>
<dbReference type="GO" id="GO:0050334">
    <property type="term" value="F:thiaminase activity"/>
    <property type="evidence" value="ECO:0007669"/>
    <property type="project" value="UniProtKB-EC"/>
</dbReference>
<dbReference type="Gene3D" id="1.20.910.10">
    <property type="entry name" value="Heme oxygenase-like"/>
    <property type="match status" value="1"/>
</dbReference>
<keyword evidence="7 9" id="KW-0784">Thiamine biosynthesis</keyword>
<evidence type="ECO:0000256" key="5">
    <source>
        <dbReference type="ARBA" id="ARBA00012684"/>
    </source>
</evidence>
<name>A0A7H0Y610_9BACL</name>
<sequence length="229" mass="26747">MSFTEELRRQADGIFQAIFEHPFVRGIAEGSLTRGQLIHYVKQDFEYLNAYMRIYGIAISKCTNREDMAVLNEQISFILHSEVHPHQNFCAVAGVTYEELQGYPLAPSAHHYIRHMLTVAHEGSLGEILAVLLPCMWTYAEIGRRLLDEVKPDESHPFYEWMGFYGDQLDDTTLKFRERVDAWAEDATAAERERMIEHFILSCQLEYKFWDMAYKQEEWPVQMQAAVLE</sequence>
<reference evidence="11 12" key="1">
    <citation type="submission" date="2020-09" db="EMBL/GenBank/DDBJ databases">
        <title>Characterization of Paenibacillus peoriae strain ZF390 with broad-spectrum antimicrobial activity as a potential biocontrol agent.</title>
        <authorList>
            <person name="Li L."/>
            <person name="Zhao Y."/>
            <person name="Li B."/>
            <person name="Xie X."/>
        </authorList>
    </citation>
    <scope>NUCLEOTIDE SEQUENCE [LARGE SCALE GENOMIC DNA]</scope>
    <source>
        <strain evidence="11 12">ZF390</strain>
    </source>
</reference>
<dbReference type="EC" id="3.5.99.2" evidence="5 9"/>
<evidence type="ECO:0000256" key="7">
    <source>
        <dbReference type="ARBA" id="ARBA00022977"/>
    </source>
</evidence>
<dbReference type="GO" id="GO:0005829">
    <property type="term" value="C:cytosol"/>
    <property type="evidence" value="ECO:0007669"/>
    <property type="project" value="TreeGrafter"/>
</dbReference>
<evidence type="ECO:0000256" key="1">
    <source>
        <dbReference type="ARBA" id="ARBA00001881"/>
    </source>
</evidence>
<dbReference type="PANTHER" id="PTHR43198">
    <property type="entry name" value="BIFUNCTIONAL TH2 PROTEIN"/>
    <property type="match status" value="1"/>
</dbReference>
<comment type="similarity">
    <text evidence="3 9">Belongs to the TenA family.</text>
</comment>
<evidence type="ECO:0000256" key="8">
    <source>
        <dbReference type="ARBA" id="ARBA00048337"/>
    </source>
</evidence>
<dbReference type="UniPathway" id="UPA00060"/>
<dbReference type="PANTHER" id="PTHR43198:SF2">
    <property type="entry name" value="SI:CH1073-67J19.1-RELATED"/>
    <property type="match status" value="1"/>
</dbReference>
<proteinExistence type="inferred from homology"/>
<dbReference type="RefSeq" id="WP_134904753.1">
    <property type="nucleotide sequence ID" value="NZ_CP061172.1"/>
</dbReference>
<gene>
    <name evidence="11" type="primary">tenA</name>
    <name evidence="11" type="ORF">IAQ67_22290</name>
</gene>
<evidence type="ECO:0000313" key="11">
    <source>
        <dbReference type="EMBL" id="QNR66518.1"/>
    </source>
</evidence>
<keyword evidence="9" id="KW-0378">Hydrolase</keyword>
<protein>
    <recommendedName>
        <fullName evidence="6 9">Aminopyrimidine aminohydrolase</fullName>
        <ecNumber evidence="5 9">3.5.99.2</ecNumber>
    </recommendedName>
</protein>
<evidence type="ECO:0000256" key="3">
    <source>
        <dbReference type="ARBA" id="ARBA00010264"/>
    </source>
</evidence>
<evidence type="ECO:0000313" key="12">
    <source>
        <dbReference type="Proteomes" id="UP000516384"/>
    </source>
</evidence>
<dbReference type="SUPFAM" id="SSF48613">
    <property type="entry name" value="Heme oxygenase-like"/>
    <property type="match status" value="1"/>
</dbReference>
<evidence type="ECO:0000256" key="2">
    <source>
        <dbReference type="ARBA" id="ARBA00004948"/>
    </source>
</evidence>
<comment type="subunit">
    <text evidence="4">Homotetramer.</text>
</comment>
<accession>A0A7H0Y610</accession>
<comment type="catalytic activity">
    <reaction evidence="8 9">
        <text>thiamine + H2O = 5-(2-hydroxyethyl)-4-methylthiazole + 4-amino-5-hydroxymethyl-2-methylpyrimidine + H(+)</text>
        <dbReference type="Rhea" id="RHEA:17509"/>
        <dbReference type="ChEBI" id="CHEBI:15377"/>
        <dbReference type="ChEBI" id="CHEBI:15378"/>
        <dbReference type="ChEBI" id="CHEBI:16892"/>
        <dbReference type="ChEBI" id="CHEBI:17957"/>
        <dbReference type="ChEBI" id="CHEBI:18385"/>
        <dbReference type="EC" id="3.5.99.2"/>
    </reaction>
</comment>
<evidence type="ECO:0000256" key="4">
    <source>
        <dbReference type="ARBA" id="ARBA00011881"/>
    </source>
</evidence>
<evidence type="ECO:0000256" key="9">
    <source>
        <dbReference type="RuleBase" id="RU363093"/>
    </source>
</evidence>
<evidence type="ECO:0000259" key="10">
    <source>
        <dbReference type="Pfam" id="PF03070"/>
    </source>
</evidence>